<feature type="chain" id="PRO_5032596743" evidence="5">
    <location>
        <begin position="22"/>
        <end position="228"/>
    </location>
</feature>
<keyword evidence="5" id="KW-0732">Signal</keyword>
<accession>A0A841H5J9</accession>
<dbReference type="Proteomes" id="UP000582837">
    <property type="component" value="Unassembled WGS sequence"/>
</dbReference>
<dbReference type="EMBL" id="JACHIA010000022">
    <property type="protein sequence ID" value="MBB6073248.1"/>
    <property type="molecule type" value="Genomic_DNA"/>
</dbReference>
<dbReference type="GO" id="GO:0016020">
    <property type="term" value="C:membrane"/>
    <property type="evidence" value="ECO:0007669"/>
    <property type="project" value="UniProtKB-SubCell"/>
</dbReference>
<comment type="subcellular location">
    <subcellularLocation>
        <location evidence="1">Membrane</location>
        <topology evidence="1">Single-pass membrane protein</topology>
    </subcellularLocation>
</comment>
<keyword evidence="3" id="KW-1133">Transmembrane helix</keyword>
<name>A0A841H5J9_9BACT</name>
<dbReference type="Pfam" id="PF03544">
    <property type="entry name" value="TonB_C"/>
    <property type="match status" value="1"/>
</dbReference>
<comment type="caution">
    <text evidence="7">The sequence shown here is derived from an EMBL/GenBank/DDBJ whole genome shotgun (WGS) entry which is preliminary data.</text>
</comment>
<evidence type="ECO:0000256" key="5">
    <source>
        <dbReference type="SAM" id="SignalP"/>
    </source>
</evidence>
<proteinExistence type="predicted"/>
<sequence length="228" mass="24500">MKITHALIPALIALASPALLAAQQTAAAPERWQPAPLSAGLDSAQVAAQLAALPATREPRHAWVFSIEYTPEGTVSGVRMFFTPREPASAQAEVARILLAAARPRAAAPDPQPLVVTAVPGPRPLLRVPHETAPVPRNVSAMESALREGAERILRRDSELQGMQVEVRVRMRVNEDGIPIEANAVSPGADYVDQEAVRAAQALRFRPSRVEGRPAAVWVVIPLLLQFP</sequence>
<protein>
    <submittedName>
        <fullName evidence="7">TonB family protein</fullName>
    </submittedName>
</protein>
<evidence type="ECO:0000256" key="2">
    <source>
        <dbReference type="ARBA" id="ARBA00022692"/>
    </source>
</evidence>
<evidence type="ECO:0000313" key="8">
    <source>
        <dbReference type="Proteomes" id="UP000582837"/>
    </source>
</evidence>
<reference evidence="7 8" key="1">
    <citation type="submission" date="2020-08" db="EMBL/GenBank/DDBJ databases">
        <title>Genomic Encyclopedia of Type Strains, Phase IV (KMG-IV): sequencing the most valuable type-strain genomes for metagenomic binning, comparative biology and taxonomic classification.</title>
        <authorList>
            <person name="Goeker M."/>
        </authorList>
    </citation>
    <scope>NUCLEOTIDE SEQUENCE [LARGE SCALE GENOMIC DNA]</scope>
    <source>
        <strain evidence="7 8">DSM 29007</strain>
    </source>
</reference>
<dbReference type="SUPFAM" id="SSF74653">
    <property type="entry name" value="TolA/TonB C-terminal domain"/>
    <property type="match status" value="1"/>
</dbReference>
<dbReference type="RefSeq" id="WP_170038608.1">
    <property type="nucleotide sequence ID" value="NZ_JABDTL010000002.1"/>
</dbReference>
<keyword evidence="8" id="KW-1185">Reference proteome</keyword>
<dbReference type="GO" id="GO:0055085">
    <property type="term" value="P:transmembrane transport"/>
    <property type="evidence" value="ECO:0007669"/>
    <property type="project" value="InterPro"/>
</dbReference>
<organism evidence="7 8">
    <name type="scientific">Longimicrobium terrae</name>
    <dbReference type="NCBI Taxonomy" id="1639882"/>
    <lineage>
        <taxon>Bacteria</taxon>
        <taxon>Pseudomonadati</taxon>
        <taxon>Gemmatimonadota</taxon>
        <taxon>Longimicrobiia</taxon>
        <taxon>Longimicrobiales</taxon>
        <taxon>Longimicrobiaceae</taxon>
        <taxon>Longimicrobium</taxon>
    </lineage>
</organism>
<feature type="signal peptide" evidence="5">
    <location>
        <begin position="1"/>
        <end position="21"/>
    </location>
</feature>
<dbReference type="AlphaFoldDB" id="A0A841H5J9"/>
<keyword evidence="4" id="KW-0472">Membrane</keyword>
<keyword evidence="2" id="KW-0812">Transmembrane</keyword>
<dbReference type="InterPro" id="IPR037682">
    <property type="entry name" value="TonB_C"/>
</dbReference>
<dbReference type="Gene3D" id="3.30.1150.10">
    <property type="match status" value="1"/>
</dbReference>
<dbReference type="NCBIfam" id="TIGR01352">
    <property type="entry name" value="tonB_Cterm"/>
    <property type="match status" value="1"/>
</dbReference>
<evidence type="ECO:0000256" key="1">
    <source>
        <dbReference type="ARBA" id="ARBA00004167"/>
    </source>
</evidence>
<evidence type="ECO:0000313" key="7">
    <source>
        <dbReference type="EMBL" id="MBB6073248.1"/>
    </source>
</evidence>
<feature type="domain" description="TonB C-terminal" evidence="6">
    <location>
        <begin position="160"/>
        <end position="222"/>
    </location>
</feature>
<gene>
    <name evidence="7" type="ORF">HNQ61_004915</name>
</gene>
<evidence type="ECO:0000256" key="4">
    <source>
        <dbReference type="ARBA" id="ARBA00023136"/>
    </source>
</evidence>
<evidence type="ECO:0000256" key="3">
    <source>
        <dbReference type="ARBA" id="ARBA00022989"/>
    </source>
</evidence>
<evidence type="ECO:0000259" key="6">
    <source>
        <dbReference type="Pfam" id="PF03544"/>
    </source>
</evidence>
<dbReference type="InterPro" id="IPR006260">
    <property type="entry name" value="TonB/TolA_C"/>
</dbReference>